<comment type="caution">
    <text evidence="8">The sequence shown here is derived from an EMBL/GenBank/DDBJ whole genome shotgun (WGS) entry which is preliminary data.</text>
</comment>
<organism evidence="8 9">
    <name type="scientific">Bifidobacterium animalis subsp. animalis IM386</name>
    <dbReference type="NCBI Taxonomy" id="1402194"/>
    <lineage>
        <taxon>Bacteria</taxon>
        <taxon>Bacillati</taxon>
        <taxon>Actinomycetota</taxon>
        <taxon>Actinomycetes</taxon>
        <taxon>Bifidobacteriales</taxon>
        <taxon>Bifidobacteriaceae</taxon>
        <taxon>Bifidobacterium</taxon>
    </lineage>
</organism>
<evidence type="ECO:0000256" key="4">
    <source>
        <dbReference type="ARBA" id="ARBA00023172"/>
    </source>
</evidence>
<evidence type="ECO:0000313" key="8">
    <source>
        <dbReference type="EMBL" id="CDI67242.1"/>
    </source>
</evidence>
<dbReference type="GO" id="GO:0015074">
    <property type="term" value="P:DNA integration"/>
    <property type="evidence" value="ECO:0007669"/>
    <property type="project" value="UniProtKB-KW"/>
</dbReference>
<dbReference type="AlphaFoldDB" id="A0AAV2W310"/>
<feature type="domain" description="Tyr recombinase" evidence="6">
    <location>
        <begin position="177"/>
        <end position="381"/>
    </location>
</feature>
<proteinExistence type="inferred from homology"/>
<dbReference type="PANTHER" id="PTHR30629">
    <property type="entry name" value="PROPHAGE INTEGRASE"/>
    <property type="match status" value="1"/>
</dbReference>
<accession>A0AAV2W310</accession>
<dbReference type="PROSITE" id="PS51900">
    <property type="entry name" value="CB"/>
    <property type="match status" value="1"/>
</dbReference>
<dbReference type="CDD" id="cd01189">
    <property type="entry name" value="INT_ICEBs1_C_like"/>
    <property type="match status" value="1"/>
</dbReference>
<reference evidence="8 9" key="1">
    <citation type="submission" date="2013-10" db="EMBL/GenBank/DDBJ databases">
        <authorList>
            <person name="Manrique M."/>
        </authorList>
    </citation>
    <scope>NUCLEOTIDE SEQUENCE [LARGE SCALE GENOMIC DNA]</scope>
    <source>
        <strain evidence="8 9">IM386</strain>
    </source>
</reference>
<dbReference type="InterPro" id="IPR044068">
    <property type="entry name" value="CB"/>
</dbReference>
<dbReference type="InterPro" id="IPR011010">
    <property type="entry name" value="DNA_brk_join_enz"/>
</dbReference>
<dbReference type="SUPFAM" id="SSF56349">
    <property type="entry name" value="DNA breaking-rejoining enzymes"/>
    <property type="match status" value="1"/>
</dbReference>
<feature type="domain" description="Core-binding (CB)" evidence="7">
    <location>
        <begin position="72"/>
        <end position="152"/>
    </location>
</feature>
<evidence type="ECO:0000256" key="1">
    <source>
        <dbReference type="ARBA" id="ARBA00008857"/>
    </source>
</evidence>
<dbReference type="GO" id="GO:0003677">
    <property type="term" value="F:DNA binding"/>
    <property type="evidence" value="ECO:0007669"/>
    <property type="project" value="UniProtKB-UniRule"/>
</dbReference>
<evidence type="ECO:0000256" key="2">
    <source>
        <dbReference type="ARBA" id="ARBA00022908"/>
    </source>
</evidence>
<dbReference type="InterPro" id="IPR002104">
    <property type="entry name" value="Integrase_catalytic"/>
</dbReference>
<comment type="similarity">
    <text evidence="1">Belongs to the 'phage' integrase family.</text>
</comment>
<evidence type="ECO:0000259" key="6">
    <source>
        <dbReference type="PROSITE" id="PS51898"/>
    </source>
</evidence>
<dbReference type="Proteomes" id="UP000035645">
    <property type="component" value="Unassembled WGS sequence"/>
</dbReference>
<dbReference type="InterPro" id="IPR010998">
    <property type="entry name" value="Integrase_recombinase_N"/>
</dbReference>
<dbReference type="Gene3D" id="1.10.150.130">
    <property type="match status" value="1"/>
</dbReference>
<dbReference type="Gene3D" id="1.10.443.10">
    <property type="entry name" value="Intergrase catalytic core"/>
    <property type="match status" value="1"/>
</dbReference>
<dbReference type="GO" id="GO:0006310">
    <property type="term" value="P:DNA recombination"/>
    <property type="evidence" value="ECO:0007669"/>
    <property type="project" value="UniProtKB-KW"/>
</dbReference>
<reference evidence="8 9" key="2">
    <citation type="submission" date="2015-01" db="EMBL/GenBank/DDBJ databases">
        <title>Genome sequence of a Bifidobacterium animalis strain.</title>
        <authorList>
            <person name="Bogovic-Matijasic B."/>
            <person name="Hacin B."/>
            <person name="Citar M."/>
            <person name="Svigelj K."/>
            <person name="Stempelj M."/>
            <person name="Rogelj I."/>
        </authorList>
    </citation>
    <scope>NUCLEOTIDE SEQUENCE [LARGE SCALE GENOMIC DNA]</scope>
    <source>
        <strain evidence="8 9">IM386</strain>
    </source>
</reference>
<keyword evidence="2" id="KW-0229">DNA integration</keyword>
<dbReference type="PANTHER" id="PTHR30629:SF2">
    <property type="entry name" value="PROPHAGE INTEGRASE INTS-RELATED"/>
    <property type="match status" value="1"/>
</dbReference>
<sequence length="389" mass="43561">MPRERIPLGQHGDVWFESVGEGWRALCQYRTPDGKLRKLKRSGKSKEAARRNLEQAFSTLPLNAGGDVDGRMQLDRLAELYLDDAARRVRQSSLAPYRSAVKTIDAGLSGLRVFEATPMVLQRFIDNVVEEHGRGAAKTCKNVLSGMFKLAVRNGAIMHNPVAELDMVRRSDDDEERQADAIPLEGLEDVFRAISTISDLVRNDEVDLLRFMVGTGLRVSEACGLLWDCVYFDTGQISVERQSKRVPGEGVQVVDDVKTSASRRRIHIPSATVDLLRRRHEEQVRDGGGGEHDLVFPLPNGNVREANLLNKHLRLNRDALGYPELRFTSHSFRKTCASILEAQGAPQLAIRDYLGHEDEQLTERVYIARNLHTVETASTLDKWGGLDSI</sequence>
<evidence type="ECO:0000256" key="3">
    <source>
        <dbReference type="ARBA" id="ARBA00023125"/>
    </source>
</evidence>
<dbReference type="InterPro" id="IPR050808">
    <property type="entry name" value="Phage_Integrase"/>
</dbReference>
<dbReference type="InterPro" id="IPR013762">
    <property type="entry name" value="Integrase-like_cat_sf"/>
</dbReference>
<evidence type="ECO:0000313" key="9">
    <source>
        <dbReference type="Proteomes" id="UP000035645"/>
    </source>
</evidence>
<protein>
    <submittedName>
        <fullName evidence="8">Phage integrase</fullName>
    </submittedName>
</protein>
<keyword evidence="4" id="KW-0233">DNA recombination</keyword>
<dbReference type="Pfam" id="PF00589">
    <property type="entry name" value="Phage_integrase"/>
    <property type="match status" value="1"/>
</dbReference>
<evidence type="ECO:0000256" key="5">
    <source>
        <dbReference type="PROSITE-ProRule" id="PRU01248"/>
    </source>
</evidence>
<name>A0AAV2W310_9BIFI</name>
<dbReference type="PROSITE" id="PS51898">
    <property type="entry name" value="TYR_RECOMBINASE"/>
    <property type="match status" value="1"/>
</dbReference>
<dbReference type="EMBL" id="CBUQ010000005">
    <property type="protein sequence ID" value="CDI67242.1"/>
    <property type="molecule type" value="Genomic_DNA"/>
</dbReference>
<evidence type="ECO:0000259" key="7">
    <source>
        <dbReference type="PROSITE" id="PS51900"/>
    </source>
</evidence>
<gene>
    <name evidence="8" type="ORF">BANIM336_00551</name>
</gene>
<keyword evidence="3 5" id="KW-0238">DNA-binding</keyword>